<gene>
    <name evidence="2" type="ORF">SOCE26_002650</name>
</gene>
<dbReference type="Pfam" id="PF00754">
    <property type="entry name" value="F5_F8_type_C"/>
    <property type="match status" value="1"/>
</dbReference>
<proteinExistence type="predicted"/>
<dbReference type="PANTHER" id="PTHR33321">
    <property type="match status" value="1"/>
</dbReference>
<dbReference type="Proteomes" id="UP000238348">
    <property type="component" value="Chromosome"/>
</dbReference>
<dbReference type="OrthoDB" id="9804511at2"/>
<dbReference type="InterPro" id="IPR008979">
    <property type="entry name" value="Galactose-bd-like_sf"/>
</dbReference>
<dbReference type="SUPFAM" id="SSF49785">
    <property type="entry name" value="Galactose-binding domain-like"/>
    <property type="match status" value="2"/>
</dbReference>
<dbReference type="Gene3D" id="2.60.120.260">
    <property type="entry name" value="Galactose-binding domain-like"/>
    <property type="match status" value="2"/>
</dbReference>
<dbReference type="RefSeq" id="WP_104976930.1">
    <property type="nucleotide sequence ID" value="NZ_CP012673.1"/>
</dbReference>
<reference evidence="2 3" key="1">
    <citation type="submission" date="2015-09" db="EMBL/GenBank/DDBJ databases">
        <title>Sorangium comparison.</title>
        <authorList>
            <person name="Zaburannyi N."/>
            <person name="Bunk B."/>
            <person name="Overmann J."/>
            <person name="Mueller R."/>
        </authorList>
    </citation>
    <scope>NUCLEOTIDE SEQUENCE [LARGE SCALE GENOMIC DNA]</scope>
    <source>
        <strain evidence="2 3">So ce26</strain>
    </source>
</reference>
<organism evidence="2 3">
    <name type="scientific">Sorangium cellulosum</name>
    <name type="common">Polyangium cellulosum</name>
    <dbReference type="NCBI Taxonomy" id="56"/>
    <lineage>
        <taxon>Bacteria</taxon>
        <taxon>Pseudomonadati</taxon>
        <taxon>Myxococcota</taxon>
        <taxon>Polyangia</taxon>
        <taxon>Polyangiales</taxon>
        <taxon>Polyangiaceae</taxon>
        <taxon>Sorangium</taxon>
    </lineage>
</organism>
<accession>A0A2L0EHW6</accession>
<dbReference type="PANTHER" id="PTHR33321:SF12">
    <property type="entry name" value="PLANT BASIC SECRETORY PROTEIN (BSP) FAMILY PROTEIN"/>
    <property type="match status" value="1"/>
</dbReference>
<name>A0A2L0EHW6_SORCE</name>
<dbReference type="AlphaFoldDB" id="A0A2L0EHW6"/>
<dbReference type="InterPro" id="IPR007541">
    <property type="entry name" value="Uncharacterised_BSP"/>
</dbReference>
<protein>
    <recommendedName>
        <fullName evidence="1">F5/8 type C domain-containing protein</fullName>
    </recommendedName>
</protein>
<sequence length="545" mass="60582">MRTILQHTATLAAMAALSACVVGEELDDGDIETAEQALVDVRLEGGTFYASTYDSPANERLEKAFDEDVGTKWLIFAGQGFLQYDSPNNEAYVLGSYSISSANDHPERDPRQWRLLGSNDGLTWTQLDARSNESFSARFQTKSYTVAGAQAYRKFRLEIQQNFGGWGEIQLSELALFGSPGTPVLPAPPVITASGENAPQETAARAFDGRPISKWLTSSSTGWIRYELPTAFTIDGYAITSANDLPARDPKSWTVQGSNDGVTWTTLDTRAGQSFANRFQRNHYFINNTTAYKNYRFNFTSDTSVLHLSEIELLRTDDPYRALLPGTVQYQNVSTTAGGTHFNNAIGSTIVKDLREISREVLEGLYTQPGAFWKRRNTLNLRVVDEPGFASAEYSGDVATVKFSAFWINNEFNGGQDVRRVIIGTLYHELAHVYQLDDVGSGNGYIIEGLADSLRLRAGHHDLTVRTAGNFVQNDGEMATFLLWIEQFKKPGFIPAFNRSLAPYDALPYDESVFVTETGQTRAALWSEFRDHYWWGVDFPGPGSP</sequence>
<dbReference type="InterPro" id="IPR000421">
    <property type="entry name" value="FA58C"/>
</dbReference>
<dbReference type="PROSITE" id="PS51257">
    <property type="entry name" value="PROKAR_LIPOPROTEIN"/>
    <property type="match status" value="1"/>
</dbReference>
<feature type="domain" description="F5/8 type C" evidence="1">
    <location>
        <begin position="171"/>
        <end position="316"/>
    </location>
</feature>
<dbReference type="Pfam" id="PF04450">
    <property type="entry name" value="BSP"/>
    <property type="match status" value="1"/>
</dbReference>
<dbReference type="PROSITE" id="PS50022">
    <property type="entry name" value="FA58C_3"/>
    <property type="match status" value="1"/>
</dbReference>
<evidence type="ECO:0000259" key="1">
    <source>
        <dbReference type="PROSITE" id="PS50022"/>
    </source>
</evidence>
<dbReference type="EMBL" id="CP012673">
    <property type="protein sequence ID" value="AUX38884.1"/>
    <property type="molecule type" value="Genomic_DNA"/>
</dbReference>
<evidence type="ECO:0000313" key="2">
    <source>
        <dbReference type="EMBL" id="AUX38884.1"/>
    </source>
</evidence>
<evidence type="ECO:0000313" key="3">
    <source>
        <dbReference type="Proteomes" id="UP000238348"/>
    </source>
</evidence>